<comment type="caution">
    <text evidence="5">The sequence shown here is derived from an EMBL/GenBank/DDBJ whole genome shotgun (WGS) entry which is preliminary data.</text>
</comment>
<reference evidence="5 6" key="1">
    <citation type="submission" date="2014-10" db="EMBL/GenBank/DDBJ databases">
        <title>Draft genome of anammox bacterium scalindua brodae, obtained using differential coverage binning of sequence data from two enrichment reactors.</title>
        <authorList>
            <person name="Speth D.R."/>
            <person name="Russ L."/>
            <person name="Kartal B."/>
            <person name="Op den Camp H.J."/>
            <person name="Dutilh B.E."/>
            <person name="Jetten M.S."/>
        </authorList>
    </citation>
    <scope>NUCLEOTIDE SEQUENCE [LARGE SCALE GENOMIC DNA]</scope>
    <source>
        <strain evidence="5">RU1</strain>
    </source>
</reference>
<feature type="domain" description="ABC transporter" evidence="4">
    <location>
        <begin position="2"/>
        <end position="234"/>
    </location>
</feature>
<dbReference type="InterPro" id="IPR050153">
    <property type="entry name" value="Metal_Ion_Import_ABC"/>
</dbReference>
<dbReference type="GO" id="GO:0005524">
    <property type="term" value="F:ATP binding"/>
    <property type="evidence" value="ECO:0007669"/>
    <property type="project" value="UniProtKB-KW"/>
</dbReference>
<dbReference type="InterPro" id="IPR027417">
    <property type="entry name" value="P-loop_NTPase"/>
</dbReference>
<gene>
    <name evidence="5" type="primary">znuC</name>
    <name evidence="5" type="ORF">SCABRO_03161</name>
</gene>
<dbReference type="Gene3D" id="3.40.50.300">
    <property type="entry name" value="P-loop containing nucleotide triphosphate hydrolases"/>
    <property type="match status" value="1"/>
</dbReference>
<keyword evidence="3" id="KW-0067">ATP-binding</keyword>
<evidence type="ECO:0000256" key="2">
    <source>
        <dbReference type="ARBA" id="ARBA00022741"/>
    </source>
</evidence>
<sequence length="251" mass="27888">MIKFSNVQLGYGRRSVLNDLNFEIQKGDFFGIVGPNGAGKTTLLKAILGLLKPIKGKIHFLNNGRGHKKNIGYVPQHASVDELFPVTVLDMVLMGRYAKMGIFKRPKSNDYSIAEKMMKNVGMENLAKRNYRELSGGQKQRTLIARAMAGEPNILILDEPVEGMDVQGEIVIMELIKILHAEYALTVILVCHDLNIIANYVKTLSIIHNNTLKLGPVESILNEETMANVYGTQVKIVDIDGQKAIISKLNE</sequence>
<dbReference type="PROSITE" id="PS50893">
    <property type="entry name" value="ABC_TRANSPORTER_2"/>
    <property type="match status" value="1"/>
</dbReference>
<evidence type="ECO:0000256" key="1">
    <source>
        <dbReference type="ARBA" id="ARBA00022448"/>
    </source>
</evidence>
<proteinExistence type="predicted"/>
<keyword evidence="2" id="KW-0547">Nucleotide-binding</keyword>
<dbReference type="AlphaFoldDB" id="A0A0B0ECY9"/>
<dbReference type="FunFam" id="3.40.50.300:FF:000134">
    <property type="entry name" value="Iron-enterobactin ABC transporter ATP-binding protein"/>
    <property type="match status" value="1"/>
</dbReference>
<dbReference type="InterPro" id="IPR003593">
    <property type="entry name" value="AAA+_ATPase"/>
</dbReference>
<dbReference type="SMART" id="SM00382">
    <property type="entry name" value="AAA"/>
    <property type="match status" value="1"/>
</dbReference>
<evidence type="ECO:0000256" key="3">
    <source>
        <dbReference type="ARBA" id="ARBA00022840"/>
    </source>
</evidence>
<dbReference type="InterPro" id="IPR003439">
    <property type="entry name" value="ABC_transporter-like_ATP-bd"/>
</dbReference>
<keyword evidence="1" id="KW-0813">Transport</keyword>
<dbReference type="PANTHER" id="PTHR42734">
    <property type="entry name" value="METAL TRANSPORT SYSTEM ATP-BINDING PROTEIN TM_0124-RELATED"/>
    <property type="match status" value="1"/>
</dbReference>
<dbReference type="EMBL" id="JRYO01000216">
    <property type="protein sequence ID" value="KHE91102.1"/>
    <property type="molecule type" value="Genomic_DNA"/>
</dbReference>
<organism evidence="5 6">
    <name type="scientific">Candidatus Scalindua brodae</name>
    <dbReference type="NCBI Taxonomy" id="237368"/>
    <lineage>
        <taxon>Bacteria</taxon>
        <taxon>Pseudomonadati</taxon>
        <taxon>Planctomycetota</taxon>
        <taxon>Candidatus Brocadiia</taxon>
        <taxon>Candidatus Brocadiales</taxon>
        <taxon>Candidatus Scalinduaceae</taxon>
        <taxon>Candidatus Scalindua</taxon>
    </lineage>
</organism>
<evidence type="ECO:0000259" key="4">
    <source>
        <dbReference type="PROSITE" id="PS50893"/>
    </source>
</evidence>
<protein>
    <submittedName>
        <fullName evidence="5">Bacterial ABC transporter cassette</fullName>
    </submittedName>
</protein>
<evidence type="ECO:0000313" key="6">
    <source>
        <dbReference type="Proteomes" id="UP000030652"/>
    </source>
</evidence>
<dbReference type="Proteomes" id="UP000030652">
    <property type="component" value="Unassembled WGS sequence"/>
</dbReference>
<dbReference type="eggNOG" id="COG1121">
    <property type="taxonomic scope" value="Bacteria"/>
</dbReference>
<accession>A0A0B0ECY9</accession>
<dbReference type="CDD" id="cd03235">
    <property type="entry name" value="ABC_Metallic_Cations"/>
    <property type="match status" value="1"/>
</dbReference>
<dbReference type="GO" id="GO:0016887">
    <property type="term" value="F:ATP hydrolysis activity"/>
    <property type="evidence" value="ECO:0007669"/>
    <property type="project" value="InterPro"/>
</dbReference>
<dbReference type="SUPFAM" id="SSF52540">
    <property type="entry name" value="P-loop containing nucleoside triphosphate hydrolases"/>
    <property type="match status" value="1"/>
</dbReference>
<evidence type="ECO:0000313" key="5">
    <source>
        <dbReference type="EMBL" id="KHE91102.1"/>
    </source>
</evidence>
<name>A0A0B0ECY9_9BACT</name>
<dbReference type="Pfam" id="PF00005">
    <property type="entry name" value="ABC_tran"/>
    <property type="match status" value="1"/>
</dbReference>